<evidence type="ECO:0000259" key="2">
    <source>
        <dbReference type="Pfam" id="PF11827"/>
    </source>
</evidence>
<feature type="chain" id="PRO_5047423698" evidence="1">
    <location>
        <begin position="23"/>
        <end position="175"/>
    </location>
</feature>
<keyword evidence="4" id="KW-1185">Reference proteome</keyword>
<evidence type="ECO:0000256" key="1">
    <source>
        <dbReference type="SAM" id="SignalP"/>
    </source>
</evidence>
<keyword evidence="1" id="KW-0732">Signal</keyword>
<evidence type="ECO:0000313" key="4">
    <source>
        <dbReference type="Proteomes" id="UP001597557"/>
    </source>
</evidence>
<dbReference type="Pfam" id="PF11827">
    <property type="entry name" value="DUF3347"/>
    <property type="match status" value="1"/>
</dbReference>
<dbReference type="Proteomes" id="UP001597557">
    <property type="component" value="Unassembled WGS sequence"/>
</dbReference>
<feature type="domain" description="DUF3347" evidence="2">
    <location>
        <begin position="36"/>
        <end position="124"/>
    </location>
</feature>
<evidence type="ECO:0000313" key="3">
    <source>
        <dbReference type="EMBL" id="MFD2874614.1"/>
    </source>
</evidence>
<dbReference type="RefSeq" id="WP_377189628.1">
    <property type="nucleotide sequence ID" value="NZ_JBHUPD010000004.1"/>
</dbReference>
<proteinExistence type="predicted"/>
<reference evidence="4" key="1">
    <citation type="journal article" date="2019" name="Int. J. Syst. Evol. Microbiol.">
        <title>The Global Catalogue of Microorganisms (GCM) 10K type strain sequencing project: providing services to taxonomists for standard genome sequencing and annotation.</title>
        <authorList>
            <consortium name="The Broad Institute Genomics Platform"/>
            <consortium name="The Broad Institute Genome Sequencing Center for Infectious Disease"/>
            <person name="Wu L."/>
            <person name="Ma J."/>
        </authorList>
    </citation>
    <scope>NUCLEOTIDE SEQUENCE [LARGE SCALE GENOMIC DNA]</scope>
    <source>
        <strain evidence="4">KCTC 22437</strain>
    </source>
</reference>
<accession>A0ABW5YHB1</accession>
<comment type="caution">
    <text evidence="3">The sequence shown here is derived from an EMBL/GenBank/DDBJ whole genome shotgun (WGS) entry which is preliminary data.</text>
</comment>
<organism evidence="3 4">
    <name type="scientific">Mucilaginibacter ximonensis</name>
    <dbReference type="NCBI Taxonomy" id="538021"/>
    <lineage>
        <taxon>Bacteria</taxon>
        <taxon>Pseudomonadati</taxon>
        <taxon>Bacteroidota</taxon>
        <taxon>Sphingobacteriia</taxon>
        <taxon>Sphingobacteriales</taxon>
        <taxon>Sphingobacteriaceae</taxon>
        <taxon>Mucilaginibacter</taxon>
    </lineage>
</organism>
<dbReference type="InterPro" id="IPR021782">
    <property type="entry name" value="DUF3347"/>
</dbReference>
<gene>
    <name evidence="3" type="ORF">ACFS5N_19170</name>
</gene>
<protein>
    <submittedName>
        <fullName evidence="3">DUF3347 domain-containing protein</fullName>
    </submittedName>
</protein>
<name>A0ABW5YHB1_9SPHI</name>
<dbReference type="EMBL" id="JBHUPD010000004">
    <property type="protein sequence ID" value="MFD2874614.1"/>
    <property type="molecule type" value="Genomic_DNA"/>
</dbReference>
<sequence>MKLLKPALALALITLIFNLVKAQQQHPALKFSVNLVVNDYLDLKNALLNDKIALAQNKAGKMVFDLNSVPDRDMTPQQHSAWFNYLGRLQSTSRAIGETTNIEEQRKQFSAISNAMYGLLKDTRLTPITLYRQYSRARDAYWLSNTQAIKNPYYGANSKQMLKEGSTRDILSPGK</sequence>
<feature type="signal peptide" evidence="1">
    <location>
        <begin position="1"/>
        <end position="22"/>
    </location>
</feature>